<dbReference type="GO" id="GO:0032259">
    <property type="term" value="P:methylation"/>
    <property type="evidence" value="ECO:0007669"/>
    <property type="project" value="UniProtKB-KW"/>
</dbReference>
<feature type="domain" description="DNA methylase adenine-specific" evidence="1">
    <location>
        <begin position="92"/>
        <end position="319"/>
    </location>
</feature>
<dbReference type="SUPFAM" id="SSF53335">
    <property type="entry name" value="S-adenosyl-L-methionine-dependent methyltransferases"/>
    <property type="match status" value="1"/>
</dbReference>
<dbReference type="Pfam" id="PF02384">
    <property type="entry name" value="N6_Mtase"/>
    <property type="match status" value="1"/>
</dbReference>
<dbReference type="Gene3D" id="1.10.150.470">
    <property type="match status" value="1"/>
</dbReference>
<feature type="domain" description="YtxK-like N-terminal helical" evidence="2">
    <location>
        <begin position="8"/>
        <end position="88"/>
    </location>
</feature>
<organism evidence="3 6">
    <name type="scientific">Pediococcus parvulus</name>
    <dbReference type="NCBI Taxonomy" id="54062"/>
    <lineage>
        <taxon>Bacteria</taxon>
        <taxon>Bacillati</taxon>
        <taxon>Bacillota</taxon>
        <taxon>Bacilli</taxon>
        <taxon>Lactobacillales</taxon>
        <taxon>Lactobacillaceae</taxon>
        <taxon>Pediococcus</taxon>
    </lineage>
</organism>
<dbReference type="GeneID" id="93382826"/>
<keyword evidence="5" id="KW-1185">Reference proteome</keyword>
<evidence type="ECO:0000313" key="4">
    <source>
        <dbReference type="EMBL" id="OAD63331.1"/>
    </source>
</evidence>
<dbReference type="Proteomes" id="UP000077280">
    <property type="component" value="Unassembled WGS sequence"/>
</dbReference>
<dbReference type="RefSeq" id="WP_057784794.1">
    <property type="nucleotide sequence ID" value="NZ_BJWE01000043.1"/>
</dbReference>
<reference evidence="3" key="2">
    <citation type="submission" date="2019-10" db="EMBL/GenBank/DDBJ databases">
        <title>Malate fermentation in French cider.</title>
        <authorList>
            <person name="Cousin F.J."/>
            <person name="Medina Fernandez S."/>
            <person name="Misery B."/>
            <person name="Laplace J.-M."/>
            <person name="Cretenet M."/>
        </authorList>
    </citation>
    <scope>NUCLEOTIDE SEQUENCE</scope>
    <source>
        <strain evidence="3">UCMA15901</strain>
    </source>
</reference>
<evidence type="ECO:0000313" key="5">
    <source>
        <dbReference type="Proteomes" id="UP000077280"/>
    </source>
</evidence>
<dbReference type="OrthoDB" id="9788159at2"/>
<dbReference type="InterPro" id="IPR016843">
    <property type="entry name" value="S-AdoMet-dep_Ade-MeTrfase_prd"/>
</dbReference>
<dbReference type="GO" id="GO:0003677">
    <property type="term" value="F:DNA binding"/>
    <property type="evidence" value="ECO:0007669"/>
    <property type="project" value="InterPro"/>
</dbReference>
<evidence type="ECO:0000313" key="3">
    <source>
        <dbReference type="EMBL" id="MDV7695151.1"/>
    </source>
</evidence>
<dbReference type="InterPro" id="IPR052933">
    <property type="entry name" value="DNA_Protect_Modify"/>
</dbReference>
<accession>A0A176TIP2</accession>
<protein>
    <submittedName>
        <fullName evidence="4">DNA methyltransferase</fullName>
    </submittedName>
    <submittedName>
        <fullName evidence="3">N-6 DNA methylase</fullName>
    </submittedName>
</protein>
<evidence type="ECO:0000259" key="2">
    <source>
        <dbReference type="Pfam" id="PF21106"/>
    </source>
</evidence>
<evidence type="ECO:0000313" key="6">
    <source>
        <dbReference type="Proteomes" id="UP001275867"/>
    </source>
</evidence>
<sequence>MITNNEVEQLFKIIDESTETLVAELDTSYLDALIETGNNLISGQVQVEDGRPTKEVKRNLEHFYAEVNLSQLDNESIRQALQLAILKAAQKDHIQANHQMTPDTIGMLFAYLLQELQDGEDDIQILDPAVGTANLLTTVMNDIHHNHKDQQITGIGIDNDDSMLALAGISTQLQQVAVNLYHQDALDQLVFNAANFAVSDLPVGYYPIDHRVKDYETHSDSGHSFVHHLLIEQAMNHVVDGGFGLFLVPSNIFQTDQAGKLLNYFKNKIFLQGFLNLPKDMFTNGNLQKSILILQNQGNGAKQASKVMLGDFPSFKDQTRMKKFLAEIRQWHQQNF</sequence>
<proteinExistence type="predicted"/>
<name>A0A176TIP2_9LACO</name>
<gene>
    <name evidence="4" type="ORF">A7K95_10110</name>
    <name evidence="3" type="ORF">GA842_09890</name>
</gene>
<dbReference type="Proteomes" id="UP001275867">
    <property type="component" value="Unassembled WGS sequence"/>
</dbReference>
<dbReference type="EMBL" id="LXND01000081">
    <property type="protein sequence ID" value="OAD63331.1"/>
    <property type="molecule type" value="Genomic_DNA"/>
</dbReference>
<dbReference type="PIRSF" id="PIRSF026567">
    <property type="entry name" value="Adenine_mtase_bact_prd"/>
    <property type="match status" value="1"/>
</dbReference>
<dbReference type="InterPro" id="IPR003356">
    <property type="entry name" value="DNA_methylase_A-5"/>
</dbReference>
<dbReference type="Pfam" id="PF21106">
    <property type="entry name" value="YtxK_like"/>
    <property type="match status" value="1"/>
</dbReference>
<dbReference type="InterPro" id="IPR048375">
    <property type="entry name" value="YtxK-like_N"/>
</dbReference>
<dbReference type="EMBL" id="WERX01000042">
    <property type="protein sequence ID" value="MDV7695151.1"/>
    <property type="molecule type" value="Genomic_DNA"/>
</dbReference>
<reference evidence="4 5" key="1">
    <citation type="submission" date="2016-05" db="EMBL/GenBank/DDBJ databases">
        <title>Draft genome sequence of Pediococcus parvulus 2.6, a probiotic beta-glucan producer strain.</title>
        <authorList>
            <person name="Mohedano M.L."/>
            <person name="Perez-Ramos A."/>
            <person name="Duenas M.T."/>
            <person name="Lamontanara A."/>
            <person name="Orru L."/>
            <person name="Spano G."/>
            <person name="Capozzi V."/>
            <person name="Lopez P."/>
        </authorList>
    </citation>
    <scope>NUCLEOTIDE SEQUENCE [LARGE SCALE GENOMIC DNA]</scope>
    <source>
        <strain evidence="4 5">2.6</strain>
    </source>
</reference>
<comment type="caution">
    <text evidence="3">The sequence shown here is derived from an EMBL/GenBank/DDBJ whole genome shotgun (WGS) entry which is preliminary data.</text>
</comment>
<evidence type="ECO:0000259" key="1">
    <source>
        <dbReference type="Pfam" id="PF02384"/>
    </source>
</evidence>
<dbReference type="PANTHER" id="PTHR41313:SF1">
    <property type="entry name" value="DNA METHYLASE ADENINE-SPECIFIC DOMAIN-CONTAINING PROTEIN"/>
    <property type="match status" value="1"/>
</dbReference>
<dbReference type="AlphaFoldDB" id="A0A176TIP2"/>
<dbReference type="InterPro" id="IPR029063">
    <property type="entry name" value="SAM-dependent_MTases_sf"/>
</dbReference>
<dbReference type="Gene3D" id="3.40.50.150">
    <property type="entry name" value="Vaccinia Virus protein VP39"/>
    <property type="match status" value="1"/>
</dbReference>
<dbReference type="PANTHER" id="PTHR41313">
    <property type="entry name" value="ADENINE-SPECIFIC METHYLTRANSFERASE"/>
    <property type="match status" value="1"/>
</dbReference>
<keyword evidence="3" id="KW-0808">Transferase</keyword>
<dbReference type="GO" id="GO:0008170">
    <property type="term" value="F:N-methyltransferase activity"/>
    <property type="evidence" value="ECO:0007669"/>
    <property type="project" value="InterPro"/>
</dbReference>
<keyword evidence="3" id="KW-0489">Methyltransferase</keyword>